<proteinExistence type="predicted"/>
<sequence>MNMKKIIVAGFICLLPVSVFAIAGFGLNVAYDQILVNAGSDSKVSSLTRTEVRIVRNGFE</sequence>
<dbReference type="AlphaFoldDB" id="A0A381TW39"/>
<organism evidence="1">
    <name type="scientific">marine metagenome</name>
    <dbReference type="NCBI Taxonomy" id="408172"/>
    <lineage>
        <taxon>unclassified sequences</taxon>
        <taxon>metagenomes</taxon>
        <taxon>ecological metagenomes</taxon>
    </lineage>
</organism>
<accession>A0A381TW39</accession>
<reference evidence="1" key="1">
    <citation type="submission" date="2018-05" db="EMBL/GenBank/DDBJ databases">
        <authorList>
            <person name="Lanie J.A."/>
            <person name="Ng W.-L."/>
            <person name="Kazmierczak K.M."/>
            <person name="Andrzejewski T.M."/>
            <person name="Davidsen T.M."/>
            <person name="Wayne K.J."/>
            <person name="Tettelin H."/>
            <person name="Glass J.I."/>
            <person name="Rusch D."/>
            <person name="Podicherti R."/>
            <person name="Tsui H.-C.T."/>
            <person name="Winkler M.E."/>
        </authorList>
    </citation>
    <scope>NUCLEOTIDE SEQUENCE</scope>
</reference>
<name>A0A381TW39_9ZZZZ</name>
<feature type="non-terminal residue" evidence="1">
    <location>
        <position position="60"/>
    </location>
</feature>
<evidence type="ECO:0000313" key="1">
    <source>
        <dbReference type="EMBL" id="SVA20252.1"/>
    </source>
</evidence>
<gene>
    <name evidence="1" type="ORF">METZ01_LOCUS73106</name>
</gene>
<protein>
    <submittedName>
        <fullName evidence="1">Uncharacterized protein</fullName>
    </submittedName>
</protein>
<dbReference type="EMBL" id="UINC01005273">
    <property type="protein sequence ID" value="SVA20252.1"/>
    <property type="molecule type" value="Genomic_DNA"/>
</dbReference>